<reference evidence="6 7" key="1">
    <citation type="submission" date="2019-02" db="EMBL/GenBank/DDBJ databases">
        <title>Sequencing the genomes of 1000 actinobacteria strains.</title>
        <authorList>
            <person name="Klenk H.-P."/>
        </authorList>
    </citation>
    <scope>NUCLEOTIDE SEQUENCE [LARGE SCALE GENOMIC DNA]</scope>
    <source>
        <strain evidence="6 7">DSM 45779</strain>
    </source>
</reference>
<dbReference type="EMBL" id="SHKL01000001">
    <property type="protein sequence ID" value="RZT86413.1"/>
    <property type="molecule type" value="Genomic_DNA"/>
</dbReference>
<name>A0A4Q7V1E9_PSEST</name>
<organism evidence="6 7">
    <name type="scientific">Pseudonocardia sediminis</name>
    <dbReference type="NCBI Taxonomy" id="1397368"/>
    <lineage>
        <taxon>Bacteria</taxon>
        <taxon>Bacillati</taxon>
        <taxon>Actinomycetota</taxon>
        <taxon>Actinomycetes</taxon>
        <taxon>Pseudonocardiales</taxon>
        <taxon>Pseudonocardiaceae</taxon>
        <taxon>Pseudonocardia</taxon>
    </lineage>
</organism>
<keyword evidence="7" id="KW-1185">Reference proteome</keyword>
<dbReference type="Gene3D" id="1.10.10.10">
    <property type="entry name" value="Winged helix-like DNA-binding domain superfamily/Winged helix DNA-binding domain"/>
    <property type="match status" value="1"/>
</dbReference>
<dbReference type="SUPFAM" id="SSF52172">
    <property type="entry name" value="CheY-like"/>
    <property type="match status" value="1"/>
</dbReference>
<dbReference type="GO" id="GO:0003723">
    <property type="term" value="F:RNA binding"/>
    <property type="evidence" value="ECO:0007669"/>
    <property type="project" value="InterPro"/>
</dbReference>
<dbReference type="Proteomes" id="UP000291591">
    <property type="component" value="Unassembled WGS sequence"/>
</dbReference>
<dbReference type="Pfam" id="PF03861">
    <property type="entry name" value="ANTAR"/>
    <property type="match status" value="1"/>
</dbReference>
<evidence type="ECO:0000256" key="2">
    <source>
        <dbReference type="ARBA" id="ARBA00022777"/>
    </source>
</evidence>
<dbReference type="AlphaFoldDB" id="A0A4Q7V1E9"/>
<proteinExistence type="predicted"/>
<dbReference type="Pfam" id="PF13185">
    <property type="entry name" value="GAF_2"/>
    <property type="match status" value="1"/>
</dbReference>
<dbReference type="Gene3D" id="3.30.450.40">
    <property type="match status" value="1"/>
</dbReference>
<keyword evidence="4" id="KW-0804">Transcription</keyword>
<dbReference type="SUPFAM" id="SSF55781">
    <property type="entry name" value="GAF domain-like"/>
    <property type="match status" value="1"/>
</dbReference>
<feature type="domain" description="ANTAR" evidence="5">
    <location>
        <begin position="214"/>
        <end position="275"/>
    </location>
</feature>
<dbReference type="InterPro" id="IPR011006">
    <property type="entry name" value="CheY-like_superfamily"/>
</dbReference>
<dbReference type="InterPro" id="IPR036388">
    <property type="entry name" value="WH-like_DNA-bd_sf"/>
</dbReference>
<dbReference type="PIRSF" id="PIRSF036625">
    <property type="entry name" value="GAF_ANTAR"/>
    <property type="match status" value="1"/>
</dbReference>
<evidence type="ECO:0000313" key="7">
    <source>
        <dbReference type="Proteomes" id="UP000291591"/>
    </source>
</evidence>
<keyword evidence="2" id="KW-0418">Kinase</keyword>
<keyword evidence="3" id="KW-0805">Transcription regulation</keyword>
<evidence type="ECO:0000256" key="1">
    <source>
        <dbReference type="ARBA" id="ARBA00022679"/>
    </source>
</evidence>
<evidence type="ECO:0000256" key="3">
    <source>
        <dbReference type="ARBA" id="ARBA00023015"/>
    </source>
</evidence>
<dbReference type="PROSITE" id="PS50921">
    <property type="entry name" value="ANTAR"/>
    <property type="match status" value="1"/>
</dbReference>
<dbReference type="InterPro" id="IPR003018">
    <property type="entry name" value="GAF"/>
</dbReference>
<keyword evidence="1" id="KW-0808">Transferase</keyword>
<evidence type="ECO:0000259" key="5">
    <source>
        <dbReference type="PROSITE" id="PS50921"/>
    </source>
</evidence>
<dbReference type="InterPro" id="IPR029016">
    <property type="entry name" value="GAF-like_dom_sf"/>
</dbReference>
<evidence type="ECO:0000256" key="4">
    <source>
        <dbReference type="ARBA" id="ARBA00023163"/>
    </source>
</evidence>
<evidence type="ECO:0000313" key="6">
    <source>
        <dbReference type="EMBL" id="RZT86413.1"/>
    </source>
</evidence>
<dbReference type="GO" id="GO:0016301">
    <property type="term" value="F:kinase activity"/>
    <property type="evidence" value="ECO:0007669"/>
    <property type="project" value="UniProtKB-KW"/>
</dbReference>
<accession>A0A4Q7V1E9</accession>
<gene>
    <name evidence="6" type="ORF">EV383_3308</name>
</gene>
<comment type="caution">
    <text evidence="6">The sequence shown here is derived from an EMBL/GenBank/DDBJ whole genome shotgun (WGS) entry which is preliminary data.</text>
</comment>
<dbReference type="SMART" id="SM01012">
    <property type="entry name" value="ANTAR"/>
    <property type="match status" value="1"/>
</dbReference>
<dbReference type="InterPro" id="IPR012074">
    <property type="entry name" value="GAF_ANTAR"/>
</dbReference>
<protein>
    <submittedName>
        <fullName evidence="6">ANTAR domain-containing protein</fullName>
    </submittedName>
</protein>
<sequence>MMVGVTDTEQGTVETGPEWERDRIDFRRSEAGGGVDLDDAAGVAEEGPLARRFAELTAGLLAAGTVAEALQRVVTVARSVIPAADLVSITLRAPDGTFHTPVETGTEAAELDQEQYRSNRGPCLDSAREDGPAMALSGDLGLETRWPEFASAAVRNGYGSVLATTLLPDARAPRLSGALNLYARKRDAFGDEDRDRALLLATHASLALAATEAISRSALQEAQFRTAIASRDVIGQAKGILMARRGLSADEAFDILRRTSQDLNVKLVDLATTLASRPTALDGEHA</sequence>
<dbReference type="InterPro" id="IPR005561">
    <property type="entry name" value="ANTAR"/>
</dbReference>